<gene>
    <name evidence="1" type="ORF">JRJ22_19655</name>
</gene>
<protein>
    <submittedName>
        <fullName evidence="1">Uncharacterized protein</fullName>
    </submittedName>
</protein>
<reference evidence="1 2" key="1">
    <citation type="submission" date="2021-02" db="EMBL/GenBank/DDBJ databases">
        <title>Paenibacillus tianjinensis sp. nov.</title>
        <authorList>
            <person name="Liu H."/>
        </authorList>
    </citation>
    <scope>NUCLEOTIDE SEQUENCE [LARGE SCALE GENOMIC DNA]</scope>
    <source>
        <strain evidence="1 2">TB2019</strain>
    </source>
</reference>
<keyword evidence="2" id="KW-1185">Reference proteome</keyword>
<dbReference type="Proteomes" id="UP000663452">
    <property type="component" value="Chromosome"/>
</dbReference>
<proteinExistence type="predicted"/>
<name>A0ABX7L5V0_9BACL</name>
<dbReference type="RefSeq" id="WP_206101115.1">
    <property type="nucleotide sequence ID" value="NZ_CP070969.1"/>
</dbReference>
<accession>A0ABX7L5V0</accession>
<sequence>MKKWDFIVNNQVVETIEQQQSKESFYWIVLDKVYSLTQRYGSSVAVCNRSGKEYSYV</sequence>
<organism evidence="1 2">
    <name type="scientific">Paenibacillus tianjinensis</name>
    <dbReference type="NCBI Taxonomy" id="2810347"/>
    <lineage>
        <taxon>Bacteria</taxon>
        <taxon>Bacillati</taxon>
        <taxon>Bacillota</taxon>
        <taxon>Bacilli</taxon>
        <taxon>Bacillales</taxon>
        <taxon>Paenibacillaceae</taxon>
        <taxon>Paenibacillus</taxon>
    </lineage>
</organism>
<dbReference type="EMBL" id="CP070969">
    <property type="protein sequence ID" value="QSF43482.1"/>
    <property type="molecule type" value="Genomic_DNA"/>
</dbReference>
<evidence type="ECO:0000313" key="2">
    <source>
        <dbReference type="Proteomes" id="UP000663452"/>
    </source>
</evidence>
<evidence type="ECO:0000313" key="1">
    <source>
        <dbReference type="EMBL" id="QSF43482.1"/>
    </source>
</evidence>